<keyword evidence="4" id="KW-0597">Phosphoprotein</keyword>
<comment type="similarity">
    <text evidence="2">Belongs to the HPS5 family.</text>
</comment>
<evidence type="ECO:0000256" key="4">
    <source>
        <dbReference type="ARBA" id="ARBA00022553"/>
    </source>
</evidence>
<dbReference type="Pfam" id="PF23758">
    <property type="entry name" value="TPR_HPS5"/>
    <property type="match status" value="1"/>
</dbReference>
<keyword evidence="11" id="KW-1185">Reference proteome</keyword>
<dbReference type="OrthoDB" id="19493at2759"/>
<feature type="region of interest" description="Disordered" evidence="7">
    <location>
        <begin position="453"/>
        <end position="496"/>
    </location>
</feature>
<evidence type="ECO:0000256" key="7">
    <source>
        <dbReference type="SAM" id="MobiDB-lite"/>
    </source>
</evidence>
<dbReference type="STRING" id="75743.A0A401NPS0"/>
<feature type="compositionally biased region" description="Basic and acidic residues" evidence="7">
    <location>
        <begin position="701"/>
        <end position="730"/>
    </location>
</feature>
<evidence type="ECO:0000259" key="9">
    <source>
        <dbReference type="Pfam" id="PF23758"/>
    </source>
</evidence>
<dbReference type="PANTHER" id="PTHR23287:SF18">
    <property type="entry name" value="BLOC-2 COMPLEX MEMBER HPS5"/>
    <property type="match status" value="1"/>
</dbReference>
<feature type="region of interest" description="Disordered" evidence="7">
    <location>
        <begin position="691"/>
        <end position="730"/>
    </location>
</feature>
<dbReference type="GO" id="GO:0048066">
    <property type="term" value="P:developmental pigmentation"/>
    <property type="evidence" value="ECO:0007669"/>
    <property type="project" value="TreeGrafter"/>
</dbReference>
<comment type="function">
    <text evidence="5">May regulate the synthesis and function of lysosomes and of highly specialized organelles, such as melanosomes and platelet dense granules. Regulates intracellular vesicular trafficking in fibroblasts. May be involved in the regulation of general functions of integrins.</text>
</comment>
<feature type="domain" description="HPS5 TPR" evidence="9">
    <location>
        <begin position="773"/>
        <end position="1149"/>
    </location>
</feature>
<dbReference type="OMA" id="CFRENEE"/>
<reference evidence="10 11" key="1">
    <citation type="journal article" date="2018" name="Nat. Ecol. Evol.">
        <title>Shark genomes provide insights into elasmobranch evolution and the origin of vertebrates.</title>
        <authorList>
            <person name="Hara Y"/>
            <person name="Yamaguchi K"/>
            <person name="Onimaru K"/>
            <person name="Kadota M"/>
            <person name="Koyanagi M"/>
            <person name="Keeley SD"/>
            <person name="Tatsumi K"/>
            <person name="Tanaka K"/>
            <person name="Motone F"/>
            <person name="Kageyama Y"/>
            <person name="Nozu R"/>
            <person name="Adachi N"/>
            <person name="Nishimura O"/>
            <person name="Nakagawa R"/>
            <person name="Tanegashima C"/>
            <person name="Kiyatake I"/>
            <person name="Matsumoto R"/>
            <person name="Murakumo K"/>
            <person name="Nishida K"/>
            <person name="Terakita A"/>
            <person name="Kuratani S"/>
            <person name="Sato K"/>
            <person name="Hyodo S Kuraku.S."/>
        </authorList>
    </citation>
    <scope>NUCLEOTIDE SEQUENCE [LARGE SCALE GENOMIC DNA]</scope>
</reference>
<feature type="compositionally biased region" description="Basic and acidic residues" evidence="7">
    <location>
        <begin position="467"/>
        <end position="476"/>
    </location>
</feature>
<name>A0A401NPS0_SCYTO</name>
<evidence type="ECO:0000256" key="2">
    <source>
        <dbReference type="ARBA" id="ARBA00010697"/>
    </source>
</evidence>
<evidence type="ECO:0000313" key="10">
    <source>
        <dbReference type="EMBL" id="GCB62837.1"/>
    </source>
</evidence>
<dbReference type="InterPro" id="IPR035431">
    <property type="entry name" value="HPS5"/>
</dbReference>
<evidence type="ECO:0000256" key="3">
    <source>
        <dbReference type="ARBA" id="ARBA00022490"/>
    </source>
</evidence>
<organism evidence="10 11">
    <name type="scientific">Scyliorhinus torazame</name>
    <name type="common">Cloudy catshark</name>
    <name type="synonym">Catulus torazame</name>
    <dbReference type="NCBI Taxonomy" id="75743"/>
    <lineage>
        <taxon>Eukaryota</taxon>
        <taxon>Metazoa</taxon>
        <taxon>Chordata</taxon>
        <taxon>Craniata</taxon>
        <taxon>Vertebrata</taxon>
        <taxon>Chondrichthyes</taxon>
        <taxon>Elasmobranchii</taxon>
        <taxon>Galeomorphii</taxon>
        <taxon>Galeoidea</taxon>
        <taxon>Carcharhiniformes</taxon>
        <taxon>Scyliorhinidae</taxon>
        <taxon>Scyliorhinus</taxon>
    </lineage>
</organism>
<dbReference type="AlphaFoldDB" id="A0A401NPS0"/>
<dbReference type="InterPro" id="IPR056445">
    <property type="entry name" value="TPR_HPS5"/>
</dbReference>
<dbReference type="InterPro" id="IPR015943">
    <property type="entry name" value="WD40/YVTN_repeat-like_dom_sf"/>
</dbReference>
<evidence type="ECO:0000256" key="6">
    <source>
        <dbReference type="ARBA" id="ARBA00069588"/>
    </source>
</evidence>
<dbReference type="InterPro" id="IPR036322">
    <property type="entry name" value="WD40_repeat_dom_sf"/>
</dbReference>
<comment type="caution">
    <text evidence="10">The sequence shown here is derived from an EMBL/GenBank/DDBJ whole genome shotgun (WGS) entry which is preliminary data.</text>
</comment>
<protein>
    <recommendedName>
        <fullName evidence="6">BLOC-2 complex member HPS5</fullName>
    </recommendedName>
</protein>
<dbReference type="Proteomes" id="UP000288216">
    <property type="component" value="Unassembled WGS sequence"/>
</dbReference>
<evidence type="ECO:0000313" key="11">
    <source>
        <dbReference type="Proteomes" id="UP000288216"/>
    </source>
</evidence>
<dbReference type="EMBL" id="BFAA01005270">
    <property type="protein sequence ID" value="GCB62837.1"/>
    <property type="molecule type" value="Genomic_DNA"/>
</dbReference>
<gene>
    <name evidence="10" type="ORF">scyTo_0011529</name>
</gene>
<dbReference type="PANTHER" id="PTHR23287">
    <property type="entry name" value="RUBY-EYE2-LIKE PROTEIN"/>
    <property type="match status" value="1"/>
</dbReference>
<dbReference type="InterPro" id="IPR056499">
    <property type="entry name" value="Beta-prop_HPS5-like"/>
</dbReference>
<evidence type="ECO:0000259" key="8">
    <source>
        <dbReference type="Pfam" id="PF23756"/>
    </source>
</evidence>
<dbReference type="SUPFAM" id="SSF50978">
    <property type="entry name" value="WD40 repeat-like"/>
    <property type="match status" value="1"/>
</dbReference>
<evidence type="ECO:0000256" key="1">
    <source>
        <dbReference type="ARBA" id="ARBA00004514"/>
    </source>
</evidence>
<dbReference type="Pfam" id="PF23756">
    <property type="entry name" value="Beta-prop_HPS5"/>
    <property type="match status" value="1"/>
</dbReference>
<dbReference type="Gene3D" id="2.130.10.10">
    <property type="entry name" value="YVTN repeat-like/Quinoprotein amine dehydrogenase"/>
    <property type="match status" value="1"/>
</dbReference>
<dbReference type="PIRSF" id="PIRSF037475">
    <property type="entry name" value="BLOC-2_complex_Hps5"/>
    <property type="match status" value="1"/>
</dbReference>
<evidence type="ECO:0000256" key="5">
    <source>
        <dbReference type="ARBA" id="ARBA00057536"/>
    </source>
</evidence>
<keyword evidence="3" id="KW-0963">Cytoplasm</keyword>
<dbReference type="FunFam" id="2.130.10.10:FF:000358">
    <property type="entry name" value="Hermansky-Pudlak syndrome 5 protein homolog"/>
    <property type="match status" value="1"/>
</dbReference>
<accession>A0A401NPS0</accession>
<comment type="subcellular location">
    <subcellularLocation>
        <location evidence="1">Cytoplasm</location>
        <location evidence="1">Cytosol</location>
    </subcellularLocation>
</comment>
<dbReference type="GO" id="GO:0005829">
    <property type="term" value="C:cytosol"/>
    <property type="evidence" value="ECO:0007669"/>
    <property type="project" value="UniProtKB-SubCell"/>
</dbReference>
<proteinExistence type="inferred from homology"/>
<sequence length="1178" mass="133864">MIPESCTHVLAELDSLDPLLSALRLDSSRLKCTCLSVCRKWLALGSSAGGLHLIQKEGWKQRVMLTHKEGALTHVACCQHDEDHVAVATSQGHVIVWELHQERRGKPERIYVSSEHKGRQITALCWDNSALRVFVGDNLGKVSGLKVNSSKQGKAAAFVMFPVQVITTVDSRVVQLDYLDGRLLVSSLTRCYLCDTDREKFWKIGNKERDGEFGACFLPGSKNVGFPQPLIFCARPGSRMWEVNFEGEVLSTHQFKQLLGSPPLPIITHRSELHYNMTSYSPQSISFPRLLCLSENYVLSWTDRGIYVFIPQSVQMLLWSELKDVQNIAVYKNELFCLHADGRITHLCLLSGERCIERLLRRDMWTLAAQVCCLFQHCITASRTRKLLPVDRLDHLKSQLDATTQSHLVARLEEVLLKLEPFDSACSSRRSSFSSHESFNVLDSGIYRVISRRGSHSDEDSGSLHSHLSEEERLREFTSVQEEEQGEQDNVSHSSLNIEGDRSETLIPFHLPLSFRSASPRVSLQAMKESVSSFVRKTKETISTLHPNSDFRFKPEIKDGEPQCEVLVTPTRRQGLEHDVKLQDPLVLFDTFLLKETLQCWLPHLEKTFHFKVKTPAENDVSSSEEESTVFSHREEQKIPAFDHREMEVPTVLSHQGSEEELAAFSHRKDEEEPAAFLQREEGSPSLCFRENEEEPTSLTNHREPEVDSDSIGHQEQREESAPFAHQEQKEGPILKHGEEMMEEGVTPKGPVVDDEAVLAELHNVPYVTVPFYSIPADLFKDMTELCTLCFEMGIFESMTQGKFSATELPEIGTAIQACLFLRNYFFLLDLMRVKRSITSGNWCTPLVWQTLVLGLQEITQSHPISNTIRDGDLRRVLKLLGGEKQSGSPFLLAHAARMYKKFGEIALRSLVQFHPHILPSDIKELCQKQPAHFLAYIDNLVKSKPEDQRLHLLETILQPKSRKLDWLRLAVSHDAPQRTDTTDIDGNPRPHSHRFTWGYAQLISYFTQLPGDLETKKKMLDICHSYGFWPAYLSLCRQLGCRIEAFTVIIYLDDISLFDEQNGLMPETLEEWNFVLELVQNHCDITRSPAMQNGDSIVKGDSDCSSGINLENVALLLAKTVGPDRALSVLQDRGLHGNMSERFGRVCDILRIAEKRQRALVQSMLERCDRFLLSQQA</sequence>
<feature type="domain" description="HPS5-like beta-propeller" evidence="8">
    <location>
        <begin position="10"/>
        <end position="341"/>
    </location>
</feature>